<dbReference type="SUPFAM" id="SSF49785">
    <property type="entry name" value="Galactose-binding domain-like"/>
    <property type="match status" value="1"/>
</dbReference>
<evidence type="ECO:0000259" key="5">
    <source>
        <dbReference type="Pfam" id="PF02836"/>
    </source>
</evidence>
<dbReference type="OrthoDB" id="9801077at2"/>
<dbReference type="SUPFAM" id="SSF49303">
    <property type="entry name" value="beta-Galactosidase/glucuronidase domain"/>
    <property type="match status" value="1"/>
</dbReference>
<evidence type="ECO:0000313" key="9">
    <source>
        <dbReference type="EMBL" id="GEO08830.1"/>
    </source>
</evidence>
<feature type="domain" description="Glycosyl hydrolases family 2 sugar binding" evidence="6">
    <location>
        <begin position="92"/>
        <end position="191"/>
    </location>
</feature>
<evidence type="ECO:0000256" key="2">
    <source>
        <dbReference type="ARBA" id="ARBA00022801"/>
    </source>
</evidence>
<evidence type="ECO:0000259" key="6">
    <source>
        <dbReference type="Pfam" id="PF02837"/>
    </source>
</evidence>
<dbReference type="GO" id="GO:0004553">
    <property type="term" value="F:hydrolase activity, hydrolyzing O-glycosyl compounds"/>
    <property type="evidence" value="ECO:0007669"/>
    <property type="project" value="InterPro"/>
</dbReference>
<dbReference type="RefSeq" id="WP_147202893.1">
    <property type="nucleotide sequence ID" value="NZ_BJYT01000004.1"/>
</dbReference>
<dbReference type="Pfam" id="PF16355">
    <property type="entry name" value="DUF4982"/>
    <property type="match status" value="1"/>
</dbReference>
<evidence type="ECO:0000313" key="10">
    <source>
        <dbReference type="Proteomes" id="UP000321513"/>
    </source>
</evidence>
<proteinExistence type="inferred from homology"/>
<evidence type="ECO:0000256" key="3">
    <source>
        <dbReference type="ARBA" id="ARBA00023295"/>
    </source>
</evidence>
<dbReference type="InterPro" id="IPR006104">
    <property type="entry name" value="Glyco_hydro_2_N"/>
</dbReference>
<accession>A0A512BA56</accession>
<name>A0A512BA56_9BACT</name>
<dbReference type="InterPro" id="IPR051913">
    <property type="entry name" value="GH2_Domain-Containing"/>
</dbReference>
<dbReference type="PROSITE" id="PS00608">
    <property type="entry name" value="GLYCOSYL_HYDROL_F2_2"/>
    <property type="match status" value="1"/>
</dbReference>
<keyword evidence="2" id="KW-0378">Hydrolase</keyword>
<sequence length="810" mass="91407">MRRPNCYFLGLILFSNFILNSLLGQYSRRQSFNEGWKFFKGDILNAEKEALDDKAWRELDVPHDWSIEDLPNQSDSVIGPFSKASVGSTSTGYTVGGTAWYRKHFKTAGNGNKKYSIYFDGVYMDCDVWINGKHLGNHPYGYTGFSYDLTPHLHLAKDGRQNVLAVRVRNEGKNTRWYSGSGIYRNVWLTTTNSVFVKEHGVFISTVKASDQAADIKIKTIVSSDVGTAPATLLTRIKDRAGKIVSSVKSTFILEKENAKEIVQTINISHPSLWSPDHPSLYTAETEVWRNNRVIDQLANSFGVRSVEYSATKGLLINGKKTLLKGGSVHNDNGPLGSVAIRRAEEKKVELLKAYGFNAVRTSHNPPSKEFLNACDRLGLLVIDEAFDQWQLPKNPQDYHRFFNKWWQKDITSLVERDRNHPSVIIWSIGNEIKERVDSSGLAITKKLKDEIYKLDGTRPVSEALCDFWDNKGYKWDTTENAFRLFDIGGYNYMWQQYEPDHKKHPDRVMVGTESFAKNALDNWQQVELHPYVLGDFVWTAMDYIGETGIGHAELDTVVSVIKKWPWYNGYCGDIDLIGGKKPQSWYRDIVWKRSNLAMLVHAPIPQGHREVITQWGWPDEYPTWNFEGSEGKELLVNVYSNYPLVQVELNGKVIGEKAVSLQTRLTADFNILYEQGVLKAYGIEEGKKVDSFTLATTGKPAGIRLRADRSLIKADRNDLSYITAEVIDEAGSVIPNATIPVYFTITGNANIEATGNANPAEMASFKQSQRNTFRGRCLAIVRPVGKPGKVILKAKAQGLKSAEILIEIK</sequence>
<dbReference type="InterPro" id="IPR013783">
    <property type="entry name" value="Ig-like_fold"/>
</dbReference>
<dbReference type="InterPro" id="IPR006102">
    <property type="entry name" value="Ig-like_GH2"/>
</dbReference>
<feature type="domain" description="DUF4982" evidence="7">
    <location>
        <begin position="632"/>
        <end position="690"/>
    </location>
</feature>
<keyword evidence="10" id="KW-1185">Reference proteome</keyword>
<organism evidence="9 10">
    <name type="scientific">Segetibacter aerophilus</name>
    <dbReference type="NCBI Taxonomy" id="670293"/>
    <lineage>
        <taxon>Bacteria</taxon>
        <taxon>Pseudomonadati</taxon>
        <taxon>Bacteroidota</taxon>
        <taxon>Chitinophagia</taxon>
        <taxon>Chitinophagales</taxon>
        <taxon>Chitinophagaceae</taxon>
        <taxon>Segetibacter</taxon>
    </lineage>
</organism>
<dbReference type="Gene3D" id="2.60.120.260">
    <property type="entry name" value="Galactose-binding domain-like"/>
    <property type="match status" value="1"/>
</dbReference>
<dbReference type="InterPro" id="IPR008979">
    <property type="entry name" value="Galactose-bd-like_sf"/>
</dbReference>
<dbReference type="InterPro" id="IPR023232">
    <property type="entry name" value="Glyco_hydro_2_AS"/>
</dbReference>
<dbReference type="InterPro" id="IPR036156">
    <property type="entry name" value="Beta-gal/glucu_dom_sf"/>
</dbReference>
<dbReference type="Gene3D" id="3.20.20.80">
    <property type="entry name" value="Glycosidases"/>
    <property type="match status" value="1"/>
</dbReference>
<dbReference type="InterPro" id="IPR040605">
    <property type="entry name" value="Glyco_hydro2_dom5"/>
</dbReference>
<dbReference type="PANTHER" id="PTHR42732">
    <property type="entry name" value="BETA-GALACTOSIDASE"/>
    <property type="match status" value="1"/>
</dbReference>
<evidence type="ECO:0000259" key="8">
    <source>
        <dbReference type="Pfam" id="PF18565"/>
    </source>
</evidence>
<evidence type="ECO:0000256" key="1">
    <source>
        <dbReference type="ARBA" id="ARBA00007401"/>
    </source>
</evidence>
<feature type="domain" description="Glycoside hydrolase family 2 immunoglobulin-like beta-sandwich" evidence="4">
    <location>
        <begin position="202"/>
        <end position="305"/>
    </location>
</feature>
<dbReference type="Pfam" id="PF02836">
    <property type="entry name" value="Glyco_hydro_2_C"/>
    <property type="match status" value="1"/>
</dbReference>
<dbReference type="AlphaFoldDB" id="A0A512BA56"/>
<dbReference type="InterPro" id="IPR006101">
    <property type="entry name" value="Glyco_hydro_2"/>
</dbReference>
<dbReference type="GO" id="GO:0005975">
    <property type="term" value="P:carbohydrate metabolic process"/>
    <property type="evidence" value="ECO:0007669"/>
    <property type="project" value="InterPro"/>
</dbReference>
<comment type="similarity">
    <text evidence="1">Belongs to the glycosyl hydrolase 2 family.</text>
</comment>
<dbReference type="SUPFAM" id="SSF51445">
    <property type="entry name" value="(Trans)glycosidases"/>
    <property type="match status" value="1"/>
</dbReference>
<gene>
    <name evidence="9" type="ORF">SAE01_13260</name>
</gene>
<dbReference type="InterPro" id="IPR017853">
    <property type="entry name" value="GH"/>
</dbReference>
<dbReference type="EMBL" id="BJYT01000004">
    <property type="protein sequence ID" value="GEO08830.1"/>
    <property type="molecule type" value="Genomic_DNA"/>
</dbReference>
<evidence type="ECO:0000259" key="7">
    <source>
        <dbReference type="Pfam" id="PF16355"/>
    </source>
</evidence>
<dbReference type="Gene3D" id="2.60.40.10">
    <property type="entry name" value="Immunoglobulins"/>
    <property type="match status" value="3"/>
</dbReference>
<dbReference type="InterPro" id="IPR006103">
    <property type="entry name" value="Glyco_hydro_2_cat"/>
</dbReference>
<dbReference type="Pfam" id="PF18565">
    <property type="entry name" value="Glyco_hydro2_C5"/>
    <property type="match status" value="1"/>
</dbReference>
<protein>
    <submittedName>
        <fullName evidence="9">Beta-galactosidase</fullName>
    </submittedName>
</protein>
<dbReference type="PRINTS" id="PR00132">
    <property type="entry name" value="GLHYDRLASE2"/>
</dbReference>
<comment type="caution">
    <text evidence="9">The sequence shown here is derived from an EMBL/GenBank/DDBJ whole genome shotgun (WGS) entry which is preliminary data.</text>
</comment>
<feature type="domain" description="Glycoside hydrolase family 2" evidence="8">
    <location>
        <begin position="704"/>
        <end position="805"/>
    </location>
</feature>
<feature type="domain" description="Glycoside hydrolase family 2 catalytic" evidence="5">
    <location>
        <begin position="313"/>
        <end position="462"/>
    </location>
</feature>
<dbReference type="Pfam" id="PF00703">
    <property type="entry name" value="Glyco_hydro_2"/>
    <property type="match status" value="1"/>
</dbReference>
<dbReference type="InterPro" id="IPR032311">
    <property type="entry name" value="DUF4982"/>
</dbReference>
<keyword evidence="3" id="KW-0326">Glycosidase</keyword>
<dbReference type="PANTHER" id="PTHR42732:SF1">
    <property type="entry name" value="BETA-MANNOSIDASE"/>
    <property type="match status" value="1"/>
</dbReference>
<dbReference type="Proteomes" id="UP000321513">
    <property type="component" value="Unassembled WGS sequence"/>
</dbReference>
<dbReference type="Pfam" id="PF02837">
    <property type="entry name" value="Glyco_hydro_2_N"/>
    <property type="match status" value="1"/>
</dbReference>
<reference evidence="9 10" key="1">
    <citation type="submission" date="2019-07" db="EMBL/GenBank/DDBJ databases">
        <title>Whole genome shotgun sequence of Segetibacter aerophilus NBRC 106135.</title>
        <authorList>
            <person name="Hosoyama A."/>
            <person name="Uohara A."/>
            <person name="Ohji S."/>
            <person name="Ichikawa N."/>
        </authorList>
    </citation>
    <scope>NUCLEOTIDE SEQUENCE [LARGE SCALE GENOMIC DNA]</scope>
    <source>
        <strain evidence="9 10">NBRC 106135</strain>
    </source>
</reference>
<evidence type="ECO:0000259" key="4">
    <source>
        <dbReference type="Pfam" id="PF00703"/>
    </source>
</evidence>